<organism evidence="2 3">
    <name type="scientific">Pleurodeles waltl</name>
    <name type="common">Iberian ribbed newt</name>
    <dbReference type="NCBI Taxonomy" id="8319"/>
    <lineage>
        <taxon>Eukaryota</taxon>
        <taxon>Metazoa</taxon>
        <taxon>Chordata</taxon>
        <taxon>Craniata</taxon>
        <taxon>Vertebrata</taxon>
        <taxon>Euteleostomi</taxon>
        <taxon>Amphibia</taxon>
        <taxon>Batrachia</taxon>
        <taxon>Caudata</taxon>
        <taxon>Salamandroidea</taxon>
        <taxon>Salamandridae</taxon>
        <taxon>Pleurodelinae</taxon>
        <taxon>Pleurodeles</taxon>
    </lineage>
</organism>
<protein>
    <submittedName>
        <fullName evidence="2">Uncharacterized protein</fullName>
    </submittedName>
</protein>
<feature type="region of interest" description="Disordered" evidence="1">
    <location>
        <begin position="1"/>
        <end position="97"/>
    </location>
</feature>
<evidence type="ECO:0000256" key="1">
    <source>
        <dbReference type="SAM" id="MobiDB-lite"/>
    </source>
</evidence>
<proteinExistence type="predicted"/>
<dbReference type="EMBL" id="JANPWB010000015">
    <property type="protein sequence ID" value="KAJ1090192.1"/>
    <property type="molecule type" value="Genomic_DNA"/>
</dbReference>
<gene>
    <name evidence="2" type="ORF">NDU88_003327</name>
</gene>
<feature type="compositionally biased region" description="Basic and acidic residues" evidence="1">
    <location>
        <begin position="25"/>
        <end position="35"/>
    </location>
</feature>
<keyword evidence="3" id="KW-1185">Reference proteome</keyword>
<reference evidence="2" key="1">
    <citation type="journal article" date="2022" name="bioRxiv">
        <title>Sequencing and chromosome-scale assembly of the giantPleurodeles waltlgenome.</title>
        <authorList>
            <person name="Brown T."/>
            <person name="Elewa A."/>
            <person name="Iarovenko S."/>
            <person name="Subramanian E."/>
            <person name="Araus A.J."/>
            <person name="Petzold A."/>
            <person name="Susuki M."/>
            <person name="Suzuki K.-i.T."/>
            <person name="Hayashi T."/>
            <person name="Toyoda A."/>
            <person name="Oliveira C."/>
            <person name="Osipova E."/>
            <person name="Leigh N.D."/>
            <person name="Simon A."/>
            <person name="Yun M.H."/>
        </authorList>
    </citation>
    <scope>NUCLEOTIDE SEQUENCE</scope>
    <source>
        <strain evidence="2">20211129_DDA</strain>
        <tissue evidence="2">Liver</tissue>
    </source>
</reference>
<evidence type="ECO:0000313" key="2">
    <source>
        <dbReference type="EMBL" id="KAJ1090192.1"/>
    </source>
</evidence>
<name>A0AAV7LF18_PLEWA</name>
<sequence length="97" mass="10489">MGRVVESLEVRAPRRRLRTAQGHSGGERLRSDRAGFARGPGPIPRGPRARAPPPREDNQAGGTQLPALGSARPPLAPWAEAARADRDQGRGRRRRSA</sequence>
<feature type="compositionally biased region" description="Basic and acidic residues" evidence="1">
    <location>
        <begin position="1"/>
        <end position="12"/>
    </location>
</feature>
<dbReference type="AlphaFoldDB" id="A0AAV7LF18"/>
<dbReference type="Proteomes" id="UP001066276">
    <property type="component" value="Chromosome 11"/>
</dbReference>
<accession>A0AAV7LF18</accession>
<comment type="caution">
    <text evidence="2">The sequence shown here is derived from an EMBL/GenBank/DDBJ whole genome shotgun (WGS) entry which is preliminary data.</text>
</comment>
<evidence type="ECO:0000313" key="3">
    <source>
        <dbReference type="Proteomes" id="UP001066276"/>
    </source>
</evidence>